<dbReference type="AlphaFoldDB" id="A0A1J0N1J2"/>
<dbReference type="SUPFAM" id="SSF50037">
    <property type="entry name" value="C-terminal domain of transcriptional repressors"/>
    <property type="match status" value="2"/>
</dbReference>
<dbReference type="Gene3D" id="2.30.30.90">
    <property type="match status" value="1"/>
</dbReference>
<dbReference type="InterPro" id="IPR038157">
    <property type="entry name" value="FeoA_core_dom"/>
</dbReference>
<evidence type="ECO:0000313" key="5">
    <source>
        <dbReference type="Proteomes" id="UP000025245"/>
    </source>
</evidence>
<feature type="domain" description="Ferrous iron transporter FeoA-like" evidence="2">
    <location>
        <begin position="79"/>
        <end position="151"/>
    </location>
</feature>
<dbReference type="Proteomes" id="UP000269148">
    <property type="component" value="Unassembled WGS sequence"/>
</dbReference>
<organism evidence="4 6">
    <name type="scientific">Streptococcus iniae</name>
    <name type="common">Streptococcus shiloi</name>
    <dbReference type="NCBI Taxonomy" id="1346"/>
    <lineage>
        <taxon>Bacteria</taxon>
        <taxon>Bacillati</taxon>
        <taxon>Bacillota</taxon>
        <taxon>Bacilli</taxon>
        <taxon>Lactobacillales</taxon>
        <taxon>Streptococcaceae</taxon>
        <taxon>Streptococcus</taxon>
    </lineage>
</organism>
<feature type="domain" description="Ferrous iron transporter FeoA-like" evidence="2">
    <location>
        <begin position="1"/>
        <end position="71"/>
    </location>
</feature>
<evidence type="ECO:0000313" key="4">
    <source>
        <dbReference type="EMBL" id="RLU54659.1"/>
    </source>
</evidence>
<dbReference type="KEGG" id="siz:SI82_09800"/>
<sequence>MKLSEAEIGVSYLILSVDLPSDYQRHLANLGLKKDTSLKLLSKTKENAIIMLLSSRLAFDYTVLDAIDVIPTQGIDKTVALSELKVSDYAFIEGIYANKAIKRRLMDMGLTKGTKIHLRKVAPLGDPLEISLRGYELSIRKSEAQLISVFKIEDEIVNEKNSFNR</sequence>
<dbReference type="RefSeq" id="WP_003100421.1">
    <property type="nucleotide sequence ID" value="NZ_CP010783.1"/>
</dbReference>
<dbReference type="STRING" id="1346.BMF34_09835"/>
<dbReference type="KEGG" id="sio:DW64_09875"/>
<dbReference type="EMBL" id="QLQD01000084">
    <property type="protein sequence ID" value="RLU54659.1"/>
    <property type="molecule type" value="Genomic_DNA"/>
</dbReference>
<dbReference type="PANTHER" id="PTHR42954:SF2">
    <property type="entry name" value="FE(2+) TRANSPORT PROTEIN A"/>
    <property type="match status" value="1"/>
</dbReference>
<gene>
    <name evidence="4" type="ORF">DIY07_10080</name>
    <name evidence="3" type="ORF">DQ08_09890</name>
</gene>
<dbReference type="OrthoDB" id="9811076at2"/>
<reference evidence="4 6" key="2">
    <citation type="submission" date="2018-06" db="EMBL/GenBank/DDBJ databases">
        <title>Mutators as drivers of adaptation in pathogenic bacteria and a risk factor for host jumps and vaccine escape.</title>
        <authorList>
            <person name="Barnes A.C."/>
            <person name="Silayeva O."/>
        </authorList>
    </citation>
    <scope>NUCLEOTIDE SEQUENCE [LARGE SCALE GENOMIC DNA]</scope>
    <source>
        <strain evidence="4 6">QMA0445</strain>
    </source>
</reference>
<dbReference type="eggNOG" id="COG1918">
    <property type="taxonomic scope" value="Bacteria"/>
</dbReference>
<reference evidence="3 5" key="1">
    <citation type="journal article" date="2014" name="Genome Announc.">
        <title>Complete Genome Sequence of a Virulent Strain, Streptococcus iniae ISET0901, Isolated from Diseased Tilapia.</title>
        <authorList>
            <person name="Pridgeon J.W."/>
            <person name="Zhang D."/>
            <person name="Zhang L."/>
        </authorList>
    </citation>
    <scope>NUCLEOTIDE SEQUENCE [LARGE SCALE GENOMIC DNA]</scope>
    <source>
        <strain evidence="3 5">ISET0901</strain>
    </source>
</reference>
<keyword evidence="5" id="KW-1185">Reference proteome</keyword>
<dbReference type="SMR" id="A0A1J0N1J2"/>
<dbReference type="InterPro" id="IPR008988">
    <property type="entry name" value="Transcriptional_repressor_C"/>
</dbReference>
<dbReference type="Pfam" id="PF04023">
    <property type="entry name" value="FeoA"/>
    <property type="match status" value="2"/>
</dbReference>
<evidence type="ECO:0000259" key="2">
    <source>
        <dbReference type="SMART" id="SM00899"/>
    </source>
</evidence>
<proteinExistence type="predicted"/>
<dbReference type="Proteomes" id="UP000025245">
    <property type="component" value="Chromosome"/>
</dbReference>
<evidence type="ECO:0000256" key="1">
    <source>
        <dbReference type="ARBA" id="ARBA00023004"/>
    </source>
</evidence>
<dbReference type="GO" id="GO:0046914">
    <property type="term" value="F:transition metal ion binding"/>
    <property type="evidence" value="ECO:0007669"/>
    <property type="project" value="InterPro"/>
</dbReference>
<dbReference type="SMART" id="SM00899">
    <property type="entry name" value="FeoA"/>
    <property type="match status" value="2"/>
</dbReference>
<dbReference type="PANTHER" id="PTHR42954">
    <property type="entry name" value="FE(2+) TRANSPORT PROTEIN A"/>
    <property type="match status" value="1"/>
</dbReference>
<dbReference type="EMBL" id="CP007586">
    <property type="protein sequence ID" value="AHY16728.1"/>
    <property type="molecule type" value="Genomic_DNA"/>
</dbReference>
<accession>A0A1J0N1J2</accession>
<evidence type="ECO:0000313" key="6">
    <source>
        <dbReference type="Proteomes" id="UP000269148"/>
    </source>
</evidence>
<protein>
    <submittedName>
        <fullName evidence="4">Ferrous iron transport protein A</fullName>
    </submittedName>
    <submittedName>
        <fullName evidence="3">Iron transporter FeoA</fullName>
    </submittedName>
</protein>
<dbReference type="KEGG" id="siq:DQ08_09890"/>
<dbReference type="InterPro" id="IPR052713">
    <property type="entry name" value="FeoA"/>
</dbReference>
<evidence type="ECO:0000313" key="3">
    <source>
        <dbReference type="EMBL" id="AHY16728.1"/>
    </source>
</evidence>
<keyword evidence="1" id="KW-0408">Iron</keyword>
<name>A0A1J0N1J2_STRIN</name>
<dbReference type="InterPro" id="IPR007167">
    <property type="entry name" value="Fe-transptr_FeoA-like"/>
</dbReference>
<dbReference type="GeneID" id="35765481"/>